<reference evidence="2 3" key="1">
    <citation type="journal article" date="2019" name="G3 (Bethesda)">
        <title>Sequencing of a Wild Apple (Malus baccata) Genome Unravels the Differences Between Cultivated and Wild Apple Species Regarding Disease Resistance and Cold Tolerance.</title>
        <authorList>
            <person name="Chen X."/>
        </authorList>
    </citation>
    <scope>NUCLEOTIDE SEQUENCE [LARGE SCALE GENOMIC DNA]</scope>
    <source>
        <strain evidence="3">cv. Shandingzi</strain>
        <tissue evidence="2">Leaves</tissue>
    </source>
</reference>
<dbReference type="Pfam" id="PF04195">
    <property type="entry name" value="Transposase_28"/>
    <property type="match status" value="1"/>
</dbReference>
<evidence type="ECO:0000313" key="3">
    <source>
        <dbReference type="Proteomes" id="UP000315295"/>
    </source>
</evidence>
<accession>A0A540MQE2</accession>
<dbReference type="AlphaFoldDB" id="A0A540MQE2"/>
<protein>
    <recommendedName>
        <fullName evidence="1">Transposase (putative) gypsy type domain-containing protein</fullName>
    </recommendedName>
</protein>
<dbReference type="InterPro" id="IPR007321">
    <property type="entry name" value="Transposase_28"/>
</dbReference>
<gene>
    <name evidence="2" type="ORF">C1H46_013532</name>
</gene>
<proteinExistence type="predicted"/>
<dbReference type="EMBL" id="VIEB01000204">
    <property type="protein sequence ID" value="TQE00992.1"/>
    <property type="molecule type" value="Genomic_DNA"/>
</dbReference>
<evidence type="ECO:0000313" key="2">
    <source>
        <dbReference type="EMBL" id="TQE00992.1"/>
    </source>
</evidence>
<name>A0A540MQE2_MALBA</name>
<sequence>MLRRTPWSKYGGTPPPFEIVKARDLGHVPDDIHLSPLPAGVDMYSGLGIPAGSTILSPDHLEVLSFPLHPMIHLILFFTNTHPMQLNPNSYLIMSTFLALGLKLGVSLGFRDFLYLFDLTVIKGETSFFNFKPRYRKKFLSLGPSRARDWKNRPLLISGNWKAPELSQLSIPSAFGPKPGIYKFTFIIFL</sequence>
<keyword evidence="3" id="KW-1185">Reference proteome</keyword>
<dbReference type="Proteomes" id="UP000315295">
    <property type="component" value="Unassembled WGS sequence"/>
</dbReference>
<feature type="domain" description="Transposase (putative) gypsy type" evidence="1">
    <location>
        <begin position="64"/>
        <end position="119"/>
    </location>
</feature>
<evidence type="ECO:0000259" key="1">
    <source>
        <dbReference type="Pfam" id="PF04195"/>
    </source>
</evidence>
<comment type="caution">
    <text evidence="2">The sequence shown here is derived from an EMBL/GenBank/DDBJ whole genome shotgun (WGS) entry which is preliminary data.</text>
</comment>
<organism evidence="2 3">
    <name type="scientific">Malus baccata</name>
    <name type="common">Siberian crab apple</name>
    <name type="synonym">Pyrus baccata</name>
    <dbReference type="NCBI Taxonomy" id="106549"/>
    <lineage>
        <taxon>Eukaryota</taxon>
        <taxon>Viridiplantae</taxon>
        <taxon>Streptophyta</taxon>
        <taxon>Embryophyta</taxon>
        <taxon>Tracheophyta</taxon>
        <taxon>Spermatophyta</taxon>
        <taxon>Magnoliopsida</taxon>
        <taxon>eudicotyledons</taxon>
        <taxon>Gunneridae</taxon>
        <taxon>Pentapetalae</taxon>
        <taxon>rosids</taxon>
        <taxon>fabids</taxon>
        <taxon>Rosales</taxon>
        <taxon>Rosaceae</taxon>
        <taxon>Amygdaloideae</taxon>
        <taxon>Maleae</taxon>
        <taxon>Malus</taxon>
    </lineage>
</organism>